<dbReference type="PANTHER" id="PTHR34385:SF1">
    <property type="entry name" value="PEPTIDOGLYCAN L-ALANYL-D-GLUTAMATE ENDOPEPTIDASE CWLK"/>
    <property type="match status" value="1"/>
</dbReference>
<name>A0ABQ0XIM0_9STAP</name>
<feature type="region of interest" description="Disordered" evidence="1">
    <location>
        <begin position="24"/>
        <end position="54"/>
    </location>
</feature>
<dbReference type="PANTHER" id="PTHR34385">
    <property type="entry name" value="D-ALANYL-D-ALANINE CARBOXYPEPTIDASE"/>
    <property type="match status" value="1"/>
</dbReference>
<keyword evidence="5" id="KW-1185">Reference proteome</keyword>
<evidence type="ECO:0000256" key="1">
    <source>
        <dbReference type="SAM" id="MobiDB-lite"/>
    </source>
</evidence>
<feature type="signal peptide" evidence="2">
    <location>
        <begin position="1"/>
        <end position="23"/>
    </location>
</feature>
<dbReference type="Gene3D" id="3.30.1380.10">
    <property type="match status" value="1"/>
</dbReference>
<feature type="chain" id="PRO_5046848937" evidence="2">
    <location>
        <begin position="24"/>
        <end position="232"/>
    </location>
</feature>
<keyword evidence="4" id="KW-0121">Carboxypeptidase</keyword>
<dbReference type="InterPro" id="IPR052179">
    <property type="entry name" value="DD-CPase-like"/>
</dbReference>
<dbReference type="RefSeq" id="WP_103296114.1">
    <property type="nucleotide sequence ID" value="NZ_BKAQ01000003.1"/>
</dbReference>
<evidence type="ECO:0000256" key="2">
    <source>
        <dbReference type="SAM" id="SignalP"/>
    </source>
</evidence>
<dbReference type="CDD" id="cd14852">
    <property type="entry name" value="LD-carboxypeptidase"/>
    <property type="match status" value="1"/>
</dbReference>
<gene>
    <name evidence="4" type="ORF">SKL01_04780</name>
</gene>
<dbReference type="SUPFAM" id="SSF55166">
    <property type="entry name" value="Hedgehog/DD-peptidase"/>
    <property type="match status" value="1"/>
</dbReference>
<dbReference type="Proteomes" id="UP000321040">
    <property type="component" value="Unassembled WGS sequence"/>
</dbReference>
<proteinExistence type="predicted"/>
<dbReference type="GeneID" id="69904049"/>
<evidence type="ECO:0000313" key="4">
    <source>
        <dbReference type="EMBL" id="GEP81300.1"/>
    </source>
</evidence>
<dbReference type="InterPro" id="IPR058193">
    <property type="entry name" value="VanY/YodJ_core_dom"/>
</dbReference>
<dbReference type="PROSITE" id="PS51257">
    <property type="entry name" value="PROKAR_LIPOPROTEIN"/>
    <property type="match status" value="1"/>
</dbReference>
<organism evidence="4 5">
    <name type="scientific">Staphylococcus kloosii</name>
    <dbReference type="NCBI Taxonomy" id="29384"/>
    <lineage>
        <taxon>Bacteria</taxon>
        <taxon>Bacillati</taxon>
        <taxon>Bacillota</taxon>
        <taxon>Bacilli</taxon>
        <taxon>Bacillales</taxon>
        <taxon>Staphylococcaceae</taxon>
        <taxon>Staphylococcus</taxon>
    </lineage>
</organism>
<evidence type="ECO:0000313" key="5">
    <source>
        <dbReference type="Proteomes" id="UP000321040"/>
    </source>
</evidence>
<accession>A0ABQ0XIM0</accession>
<sequence length="232" mass="26211">MKKFSISIVLIACALLLSSCSHESDKHNDTGNKTKHANQSKSSDNNQKKHKKVVKDGRTYADGILIVNKEHTLPSSYNPGENPEAQKALQQLLDDAQKDGINLYKISGYRSYQTQVKLYDSYAKRDGKKAADKYSARPGYSEHQTGLTFDLGGKNSNNNLYTSFGKTKEGQWIANNAYKYGFIVRYPKGKEKITGYQYEPWHIRYLGKDKATKVHKSGKTLEEYVGLKKIKS</sequence>
<keyword evidence="2" id="KW-0732">Signal</keyword>
<dbReference type="EMBL" id="BKAQ01000003">
    <property type="protein sequence ID" value="GEP81300.1"/>
    <property type="molecule type" value="Genomic_DNA"/>
</dbReference>
<evidence type="ECO:0000259" key="3">
    <source>
        <dbReference type="Pfam" id="PF02557"/>
    </source>
</evidence>
<keyword evidence="4" id="KW-0645">Protease</keyword>
<dbReference type="InterPro" id="IPR009045">
    <property type="entry name" value="Zn_M74/Hedgehog-like"/>
</dbReference>
<dbReference type="GO" id="GO:0004180">
    <property type="term" value="F:carboxypeptidase activity"/>
    <property type="evidence" value="ECO:0007669"/>
    <property type="project" value="UniProtKB-KW"/>
</dbReference>
<comment type="caution">
    <text evidence="4">The sequence shown here is derived from an EMBL/GenBank/DDBJ whole genome shotgun (WGS) entry which is preliminary data.</text>
</comment>
<feature type="domain" description="D-alanyl-D-alanine carboxypeptidase-like core" evidence="3">
    <location>
        <begin position="82"/>
        <end position="208"/>
    </location>
</feature>
<protein>
    <submittedName>
        <fullName evidence="4">D-Ala-D-Ala carboxypeptidase</fullName>
    </submittedName>
</protein>
<keyword evidence="4" id="KW-0378">Hydrolase</keyword>
<dbReference type="InterPro" id="IPR003709">
    <property type="entry name" value="VanY-like_core_dom"/>
</dbReference>
<reference evidence="4 5" key="1">
    <citation type="submission" date="2019-07" db="EMBL/GenBank/DDBJ databases">
        <title>Whole genome shotgun sequence of Staphylococcus kloosii NBRC 109624.</title>
        <authorList>
            <person name="Hosoyama A."/>
            <person name="Uohara A."/>
            <person name="Ohji S."/>
            <person name="Ichikawa N."/>
        </authorList>
    </citation>
    <scope>NUCLEOTIDE SEQUENCE [LARGE SCALE GENOMIC DNA]</scope>
    <source>
        <strain evidence="4 5">NBRC 109624</strain>
    </source>
</reference>
<dbReference type="Pfam" id="PF02557">
    <property type="entry name" value="VanY"/>
    <property type="match status" value="1"/>
</dbReference>